<keyword evidence="4" id="KW-0456">Lyase</keyword>
<keyword evidence="3" id="KW-0369">Histidine metabolism</keyword>
<dbReference type="GO" id="GO:0004397">
    <property type="term" value="F:histidine ammonia-lyase activity"/>
    <property type="evidence" value="ECO:0007669"/>
    <property type="project" value="UniProtKB-EC"/>
</dbReference>
<comment type="pathway">
    <text evidence="1">Amino-acid degradation; L-histidine degradation into L-glutamate; N-formimidoyl-L-glutamate from L-histidine: step 1/3.</text>
</comment>
<dbReference type="NCBIfam" id="NF006871">
    <property type="entry name" value="PRK09367.1"/>
    <property type="match status" value="1"/>
</dbReference>
<dbReference type="FunFam" id="1.10.275.10:FF:000005">
    <property type="entry name" value="Histidine ammonia-lyase"/>
    <property type="match status" value="1"/>
</dbReference>
<dbReference type="InterPro" id="IPR024083">
    <property type="entry name" value="Fumarase/histidase_N"/>
</dbReference>
<protein>
    <recommendedName>
        <fullName evidence="2">histidine ammonia-lyase</fullName>
        <ecNumber evidence="2">4.3.1.3</ecNumber>
    </recommendedName>
</protein>
<evidence type="ECO:0000256" key="1">
    <source>
        <dbReference type="ARBA" id="ARBA00005113"/>
    </source>
</evidence>
<dbReference type="EMBL" id="UINC01000052">
    <property type="protein sequence ID" value="SUZ48098.1"/>
    <property type="molecule type" value="Genomic_DNA"/>
</dbReference>
<dbReference type="SUPFAM" id="SSF48557">
    <property type="entry name" value="L-aspartase-like"/>
    <property type="match status" value="1"/>
</dbReference>
<dbReference type="GO" id="GO:0005737">
    <property type="term" value="C:cytoplasm"/>
    <property type="evidence" value="ECO:0007669"/>
    <property type="project" value="InterPro"/>
</dbReference>
<gene>
    <name evidence="6" type="ORF">METZ01_LOCUS952</name>
</gene>
<dbReference type="Gene3D" id="1.20.200.10">
    <property type="entry name" value="Fumarase/aspartase (Central domain)"/>
    <property type="match status" value="1"/>
</dbReference>
<evidence type="ECO:0000256" key="5">
    <source>
        <dbReference type="ARBA" id="ARBA00049269"/>
    </source>
</evidence>
<dbReference type="PANTHER" id="PTHR10362">
    <property type="entry name" value="HISTIDINE AMMONIA-LYASE"/>
    <property type="match status" value="1"/>
</dbReference>
<dbReference type="InterPro" id="IPR022313">
    <property type="entry name" value="Phe/His_NH3-lyase_AS"/>
</dbReference>
<dbReference type="CDD" id="cd00332">
    <property type="entry name" value="PAL-HAL"/>
    <property type="match status" value="1"/>
</dbReference>
<comment type="catalytic activity">
    <reaction evidence="5">
        <text>L-histidine = trans-urocanate + NH4(+)</text>
        <dbReference type="Rhea" id="RHEA:21232"/>
        <dbReference type="ChEBI" id="CHEBI:17771"/>
        <dbReference type="ChEBI" id="CHEBI:28938"/>
        <dbReference type="ChEBI" id="CHEBI:57595"/>
        <dbReference type="EC" id="4.3.1.3"/>
    </reaction>
</comment>
<name>A0A381N371_9ZZZZ</name>
<reference evidence="6" key="1">
    <citation type="submission" date="2018-05" db="EMBL/GenBank/DDBJ databases">
        <authorList>
            <person name="Lanie J.A."/>
            <person name="Ng W.-L."/>
            <person name="Kazmierczak K.M."/>
            <person name="Andrzejewski T.M."/>
            <person name="Davidsen T.M."/>
            <person name="Wayne K.J."/>
            <person name="Tettelin H."/>
            <person name="Glass J.I."/>
            <person name="Rusch D."/>
            <person name="Podicherti R."/>
            <person name="Tsui H.-C.T."/>
            <person name="Winkler M.E."/>
        </authorList>
    </citation>
    <scope>NUCLEOTIDE SEQUENCE</scope>
</reference>
<dbReference type="GO" id="GO:0019556">
    <property type="term" value="P:L-histidine catabolic process to glutamate and formamide"/>
    <property type="evidence" value="ECO:0007669"/>
    <property type="project" value="UniProtKB-UniPathway"/>
</dbReference>
<dbReference type="PROSITE" id="PS00488">
    <property type="entry name" value="PAL_HISTIDASE"/>
    <property type="match status" value="1"/>
</dbReference>
<dbReference type="EC" id="4.3.1.3" evidence="2"/>
<dbReference type="Gene3D" id="1.10.275.10">
    <property type="entry name" value="Fumarase/aspartase (N-terminal domain)"/>
    <property type="match status" value="1"/>
</dbReference>
<dbReference type="UniPathway" id="UPA00379">
    <property type="reaction ID" value="UER00549"/>
</dbReference>
<dbReference type="AlphaFoldDB" id="A0A381N371"/>
<proteinExistence type="predicted"/>
<dbReference type="GO" id="GO:0019557">
    <property type="term" value="P:L-histidine catabolic process to glutamate and formate"/>
    <property type="evidence" value="ECO:0007669"/>
    <property type="project" value="UniProtKB-UniPathway"/>
</dbReference>
<sequence length="508" mass="55546">METLRISDKIYSYQDFSPLLSAPIKILLDSQSKQKIKESYKMLDEILSSGETVYGVNTGFGRLSHIKIDKDDQKKLQLNLVRSHSAGVGNYLDIGIVRVAMVLKLISYSRGYSGVHPDTVSQLVRFLNNNLIPLVPERGSVGASGDLAPLAHIACSLIGEGKLLHNKKIMATKTVLRKMNIRPLNLYQKDGISLVNGTQVSTAIAIKALHNCDIILDTADAIGALSVETSLSSRKTFHSSIHKLKKHRGQIVSARNIWKMTKNSDVVVSHKDCEVVQDPYSFRCIPHIHGACRDTVAQSANSINNEINSVSDNPLILNNGKIGYSGHFHAEHISLSLDSIAMAMSEIGAISERRIHYFMKGAEGRLPLFLANNPGIESGYMIAHVTASALASENKTLAHPASVDSIPTSGGQEDLVSMAPWAGYKLLKIQENVTKILAIEMLIGCAAYTLYHSKLEPGDGTRCIIKRVQGLTQILNGDRELTDEINSLDSIINSGEIVSILKTNNYLE</sequence>
<evidence type="ECO:0000256" key="2">
    <source>
        <dbReference type="ARBA" id="ARBA00012994"/>
    </source>
</evidence>
<evidence type="ECO:0000256" key="4">
    <source>
        <dbReference type="ARBA" id="ARBA00023239"/>
    </source>
</evidence>
<dbReference type="NCBIfam" id="TIGR01225">
    <property type="entry name" value="hutH"/>
    <property type="match status" value="1"/>
</dbReference>
<evidence type="ECO:0000256" key="3">
    <source>
        <dbReference type="ARBA" id="ARBA00022808"/>
    </source>
</evidence>
<accession>A0A381N371</accession>
<evidence type="ECO:0000313" key="6">
    <source>
        <dbReference type="EMBL" id="SUZ48098.1"/>
    </source>
</evidence>
<dbReference type="InterPro" id="IPR001106">
    <property type="entry name" value="Aromatic_Lyase"/>
</dbReference>
<dbReference type="InterPro" id="IPR005921">
    <property type="entry name" value="HutH"/>
</dbReference>
<organism evidence="6">
    <name type="scientific">marine metagenome</name>
    <dbReference type="NCBI Taxonomy" id="408172"/>
    <lineage>
        <taxon>unclassified sequences</taxon>
        <taxon>metagenomes</taxon>
        <taxon>ecological metagenomes</taxon>
    </lineage>
</organism>
<dbReference type="Pfam" id="PF00221">
    <property type="entry name" value="Lyase_aromatic"/>
    <property type="match status" value="1"/>
</dbReference>
<dbReference type="InterPro" id="IPR008948">
    <property type="entry name" value="L-Aspartase-like"/>
</dbReference>